<dbReference type="KEGG" id="auh:AWM75_00890"/>
<accession>A0A109RG59</accession>
<name>A0A109RG59_9LACT</name>
<proteinExistence type="predicted"/>
<protein>
    <submittedName>
        <fullName evidence="1">Uncharacterized protein</fullName>
    </submittedName>
</protein>
<evidence type="ECO:0000313" key="1">
    <source>
        <dbReference type="EMBL" id="AMB98636.1"/>
    </source>
</evidence>
<dbReference type="Proteomes" id="UP000062260">
    <property type="component" value="Chromosome"/>
</dbReference>
<reference evidence="1 2" key="1">
    <citation type="journal article" date="2016" name="Genome Announc.">
        <title>Complete Genome Sequences of Aerococcus christensenii CCUG 28831T, Aerococcus sanguinicola CCUG 43001T, Aerococcus urinae CCUG 36881T, Aerococcus urinaeequi CCUG 28094T, Aerococcus urinaehominis CCUG 42038 BT, and Aerococcus viridans CCUG 4311T.</title>
        <authorList>
            <person name="Carkaci D."/>
            <person name="Dargis R."/>
            <person name="Nielsen X.C."/>
            <person name="Skovgaard O."/>
            <person name="Fuursted K."/>
            <person name="Christensen J.J."/>
        </authorList>
    </citation>
    <scope>NUCLEOTIDE SEQUENCE [LARGE SCALE GENOMIC DNA]</scope>
    <source>
        <strain evidence="1 2">CCUG42038B</strain>
    </source>
</reference>
<dbReference type="InterPro" id="IPR036188">
    <property type="entry name" value="FAD/NAD-bd_sf"/>
</dbReference>
<dbReference type="STRING" id="128944.AWM75_00890"/>
<organism evidence="1 2">
    <name type="scientific">Aerococcus urinaehominis</name>
    <dbReference type="NCBI Taxonomy" id="128944"/>
    <lineage>
        <taxon>Bacteria</taxon>
        <taxon>Bacillati</taxon>
        <taxon>Bacillota</taxon>
        <taxon>Bacilli</taxon>
        <taxon>Lactobacillales</taxon>
        <taxon>Aerococcaceae</taxon>
        <taxon>Aerococcus</taxon>
    </lineage>
</organism>
<evidence type="ECO:0000313" key="2">
    <source>
        <dbReference type="Proteomes" id="UP000062260"/>
    </source>
</evidence>
<gene>
    <name evidence="1" type="ORF">AWM75_00890</name>
</gene>
<sequence length="134" mass="15165">MAEGRLRIASGLTDISAQTAGNFMIEIDEQKRETCDYLINATGFQLNLEIASQTDPLIKNLLAKDWIQPADQETGQGVMVNWPTCQIINQSYGMMPHLYCLGHYIHLTQYGNNNAQLNLKQGRRSAEHLMNQIR</sequence>
<reference evidence="2" key="2">
    <citation type="submission" date="2016-01" db="EMBL/GenBank/DDBJ databases">
        <title>Six Aerococcus type strain genome sequencing and assembly using PacBio and Illumina Hiseq.</title>
        <authorList>
            <person name="Carkaci D."/>
            <person name="Dargis R."/>
            <person name="Nielsen X.C."/>
            <person name="Skovgaard O."/>
            <person name="Fuursted K."/>
            <person name="Christensen J.J."/>
        </authorList>
    </citation>
    <scope>NUCLEOTIDE SEQUENCE [LARGE SCALE GENOMIC DNA]</scope>
    <source>
        <strain evidence="2">CCUG42038B</strain>
    </source>
</reference>
<dbReference type="AlphaFoldDB" id="A0A109RG59"/>
<dbReference type="SUPFAM" id="SSF51905">
    <property type="entry name" value="FAD/NAD(P)-binding domain"/>
    <property type="match status" value="1"/>
</dbReference>
<dbReference type="EMBL" id="CP014163">
    <property type="protein sequence ID" value="AMB98636.1"/>
    <property type="molecule type" value="Genomic_DNA"/>
</dbReference>
<keyword evidence="2" id="KW-1185">Reference proteome</keyword>